<evidence type="ECO:0000313" key="2">
    <source>
        <dbReference type="Proteomes" id="UP000295258"/>
    </source>
</evidence>
<sequence>MTPVAADVIVARVESLLSRHRSAPVTVAGWRRLEPYAIARARLEGGERVIVKWMRPHPGAARHATSQRLRTEVAALRFLSDDLASGLAPRVIAADLDAELVVLEDLAPRTALDGLLRAEGAATHADRLAAFARVRGELNAATAGRAGLYGARRRALGPAGDTERFAGFQEEGRRQAALLGAPIEGGAERELAAALEELEHPGPFLALSNGDPEANNVLVHATGDPDARLIDFEFAGYTHALHDAVCLHVPGPGWVSVDAALAGGYRRALAAGVPEAEDDRRYGLGLSAACFSYVLVRLERVARVGARPPGDGSRVQLVATLEAAARTADEHRSLPRLAGWARRVAGLLRRRWPDADLDLDDRTVFPPYTPRRR</sequence>
<organism evidence="1 2">
    <name type="scientific">Nonomuraea deserti</name>
    <dbReference type="NCBI Taxonomy" id="1848322"/>
    <lineage>
        <taxon>Bacteria</taxon>
        <taxon>Bacillati</taxon>
        <taxon>Actinomycetota</taxon>
        <taxon>Actinomycetes</taxon>
        <taxon>Streptosporangiales</taxon>
        <taxon>Streptosporangiaceae</taxon>
        <taxon>Nonomuraea</taxon>
    </lineage>
</organism>
<dbReference type="EMBL" id="SMKO01000228">
    <property type="protein sequence ID" value="TDC89710.1"/>
    <property type="molecule type" value="Genomic_DNA"/>
</dbReference>
<name>A0A4R4UED2_9ACTN</name>
<evidence type="ECO:0000313" key="1">
    <source>
        <dbReference type="EMBL" id="TDC89710.1"/>
    </source>
</evidence>
<dbReference type="Proteomes" id="UP000295258">
    <property type="component" value="Unassembled WGS sequence"/>
</dbReference>
<reference evidence="1 2" key="1">
    <citation type="submission" date="2019-03" db="EMBL/GenBank/DDBJ databases">
        <title>Draft genome sequences of novel Actinobacteria.</title>
        <authorList>
            <person name="Sahin N."/>
            <person name="Ay H."/>
            <person name="Saygin H."/>
        </authorList>
    </citation>
    <scope>NUCLEOTIDE SEQUENCE [LARGE SCALE GENOMIC DNA]</scope>
    <source>
        <strain evidence="1 2">KC310</strain>
    </source>
</reference>
<gene>
    <name evidence="1" type="ORF">E1292_44290</name>
</gene>
<proteinExistence type="predicted"/>
<dbReference type="SUPFAM" id="SSF56112">
    <property type="entry name" value="Protein kinase-like (PK-like)"/>
    <property type="match status" value="1"/>
</dbReference>
<comment type="caution">
    <text evidence="1">The sequence shown here is derived from an EMBL/GenBank/DDBJ whole genome shotgun (WGS) entry which is preliminary data.</text>
</comment>
<dbReference type="AlphaFoldDB" id="A0A4R4UED2"/>
<dbReference type="InterPro" id="IPR011009">
    <property type="entry name" value="Kinase-like_dom_sf"/>
</dbReference>
<protein>
    <submittedName>
        <fullName evidence="1">Uncharacterized protein</fullName>
    </submittedName>
</protein>
<keyword evidence="2" id="KW-1185">Reference proteome</keyword>
<accession>A0A4R4UED2</accession>
<dbReference type="Gene3D" id="3.30.200.20">
    <property type="entry name" value="Phosphorylase Kinase, domain 1"/>
    <property type="match status" value="1"/>
</dbReference>